<dbReference type="PANTHER" id="PTHR46797:SF1">
    <property type="entry name" value="METHYLPHOSPHONATE SYNTHASE"/>
    <property type="match status" value="1"/>
</dbReference>
<dbReference type="Gene3D" id="1.10.260.40">
    <property type="entry name" value="lambda repressor-like DNA-binding domains"/>
    <property type="match status" value="1"/>
</dbReference>
<name>A0ABY5PH90_9ACTN</name>
<dbReference type="CDD" id="cd00093">
    <property type="entry name" value="HTH_XRE"/>
    <property type="match status" value="1"/>
</dbReference>
<dbReference type="InterPro" id="IPR010982">
    <property type="entry name" value="Lambda_DNA-bd_dom_sf"/>
</dbReference>
<dbReference type="SMART" id="SM00530">
    <property type="entry name" value="HTH_XRE"/>
    <property type="match status" value="1"/>
</dbReference>
<dbReference type="InterPro" id="IPR001387">
    <property type="entry name" value="Cro/C1-type_HTH"/>
</dbReference>
<evidence type="ECO:0000313" key="4">
    <source>
        <dbReference type="Proteomes" id="UP001058860"/>
    </source>
</evidence>
<dbReference type="Proteomes" id="UP001058860">
    <property type="component" value="Chromosome"/>
</dbReference>
<gene>
    <name evidence="3" type="ORF">LRS13_00495</name>
</gene>
<dbReference type="Pfam" id="PF01381">
    <property type="entry name" value="HTH_3"/>
    <property type="match status" value="1"/>
</dbReference>
<reference evidence="4" key="1">
    <citation type="submission" date="2021-11" db="EMBL/GenBank/DDBJ databases">
        <title>Cultivation dependent microbiological survey of springs from the worlds oldest radium mine currently devoted to the extraction of radon-saturated water.</title>
        <authorList>
            <person name="Kapinusova G."/>
            <person name="Smrhova T."/>
            <person name="Strejcek M."/>
            <person name="Suman J."/>
            <person name="Jani K."/>
            <person name="Pajer P."/>
            <person name="Uhlik O."/>
        </authorList>
    </citation>
    <scope>NUCLEOTIDE SEQUENCE [LARGE SCALE GENOMIC DNA]</scope>
    <source>
        <strain evidence="4">J379</strain>
    </source>
</reference>
<feature type="domain" description="HTH cro/C1-type" evidence="2">
    <location>
        <begin position="15"/>
        <end position="70"/>
    </location>
</feature>
<sequence length="186" mass="19619">MSDDLDDLARRIGRAVHAHRAARGESLGDVSRASGLSKTILARIERGDGNPSMETLWKISQALGVGLGALVAPEAAPRVSVLRAGEGEPVVGESGLSGLLLHADARARRSELFTWELPARTEQRSPPHLPGTEELLLCTAGAITVGPVGETVDLRPGDLARYAADVDHVYATGARAARTLNLMLYG</sequence>
<dbReference type="SUPFAM" id="SSF51182">
    <property type="entry name" value="RmlC-like cupins"/>
    <property type="match status" value="1"/>
</dbReference>
<organism evidence="3 4">
    <name type="scientific">Svornostia abyssi</name>
    <dbReference type="NCBI Taxonomy" id="2898438"/>
    <lineage>
        <taxon>Bacteria</taxon>
        <taxon>Bacillati</taxon>
        <taxon>Actinomycetota</taxon>
        <taxon>Thermoleophilia</taxon>
        <taxon>Solirubrobacterales</taxon>
        <taxon>Baekduiaceae</taxon>
        <taxon>Svornostia</taxon>
    </lineage>
</organism>
<keyword evidence="4" id="KW-1185">Reference proteome</keyword>
<dbReference type="InterPro" id="IPR014710">
    <property type="entry name" value="RmlC-like_jellyroll"/>
</dbReference>
<dbReference type="CDD" id="cd02209">
    <property type="entry name" value="cupin_XRE_C"/>
    <property type="match status" value="1"/>
</dbReference>
<dbReference type="RefSeq" id="WP_353864540.1">
    <property type="nucleotide sequence ID" value="NZ_CP088295.1"/>
</dbReference>
<evidence type="ECO:0000256" key="1">
    <source>
        <dbReference type="ARBA" id="ARBA00023125"/>
    </source>
</evidence>
<evidence type="ECO:0000313" key="3">
    <source>
        <dbReference type="EMBL" id="UUY04044.1"/>
    </source>
</evidence>
<dbReference type="EMBL" id="CP088295">
    <property type="protein sequence ID" value="UUY04044.1"/>
    <property type="molecule type" value="Genomic_DNA"/>
</dbReference>
<evidence type="ECO:0000259" key="2">
    <source>
        <dbReference type="SMART" id="SM00530"/>
    </source>
</evidence>
<dbReference type="InterPro" id="IPR011051">
    <property type="entry name" value="RmlC_Cupin_sf"/>
</dbReference>
<accession>A0ABY5PH90</accession>
<dbReference type="Gene3D" id="2.60.120.10">
    <property type="entry name" value="Jelly Rolls"/>
    <property type="match status" value="1"/>
</dbReference>
<dbReference type="InterPro" id="IPR050807">
    <property type="entry name" value="TransReg_Diox_bact_type"/>
</dbReference>
<protein>
    <submittedName>
        <fullName evidence="3">Helix-turn-helix domain-containing protein</fullName>
    </submittedName>
</protein>
<dbReference type="SUPFAM" id="SSF47413">
    <property type="entry name" value="lambda repressor-like DNA-binding domains"/>
    <property type="match status" value="1"/>
</dbReference>
<proteinExistence type="predicted"/>
<keyword evidence="1" id="KW-0238">DNA-binding</keyword>
<dbReference type="PANTHER" id="PTHR46797">
    <property type="entry name" value="HTH-TYPE TRANSCRIPTIONAL REGULATOR"/>
    <property type="match status" value="1"/>
</dbReference>